<dbReference type="SUPFAM" id="SSF54695">
    <property type="entry name" value="POZ domain"/>
    <property type="match status" value="1"/>
</dbReference>
<dbReference type="InterPro" id="IPR000210">
    <property type="entry name" value="BTB/POZ_dom"/>
</dbReference>
<feature type="domain" description="BTB" evidence="2">
    <location>
        <begin position="87"/>
        <end position="156"/>
    </location>
</feature>
<dbReference type="STRING" id="1328760.A0A165FZ90"/>
<feature type="compositionally biased region" description="Polar residues" evidence="1">
    <location>
        <begin position="47"/>
        <end position="61"/>
    </location>
</feature>
<dbReference type="Proteomes" id="UP000076632">
    <property type="component" value="Unassembled WGS sequence"/>
</dbReference>
<dbReference type="InParanoid" id="A0A165FZ90"/>
<evidence type="ECO:0000256" key="1">
    <source>
        <dbReference type="SAM" id="MobiDB-lite"/>
    </source>
</evidence>
<proteinExistence type="predicted"/>
<dbReference type="Pfam" id="PF00651">
    <property type="entry name" value="BTB"/>
    <property type="match status" value="1"/>
</dbReference>
<reference evidence="3 4" key="1">
    <citation type="journal article" date="2016" name="Fungal Biol.">
        <title>The genome of Xylona heveae provides a window into fungal endophytism.</title>
        <authorList>
            <person name="Gazis R."/>
            <person name="Kuo A."/>
            <person name="Riley R."/>
            <person name="LaButti K."/>
            <person name="Lipzen A."/>
            <person name="Lin J."/>
            <person name="Amirebrahimi M."/>
            <person name="Hesse C.N."/>
            <person name="Spatafora J.W."/>
            <person name="Henrissat B."/>
            <person name="Hainaut M."/>
            <person name="Grigoriev I.V."/>
            <person name="Hibbett D.S."/>
        </authorList>
    </citation>
    <scope>NUCLEOTIDE SEQUENCE [LARGE SCALE GENOMIC DNA]</scope>
    <source>
        <strain evidence="3 4">TC161</strain>
    </source>
</reference>
<keyword evidence="4" id="KW-1185">Reference proteome</keyword>
<dbReference type="PROSITE" id="PS50097">
    <property type="entry name" value="BTB"/>
    <property type="match status" value="1"/>
</dbReference>
<feature type="region of interest" description="Disordered" evidence="1">
    <location>
        <begin position="282"/>
        <end position="325"/>
    </location>
</feature>
<gene>
    <name evidence="3" type="ORF">L228DRAFT_239525</name>
</gene>
<accession>A0A165FZ90</accession>
<feature type="region of interest" description="Disordered" evidence="1">
    <location>
        <begin position="1"/>
        <end position="72"/>
    </location>
</feature>
<name>A0A165FZ90_XYLHT</name>
<dbReference type="GeneID" id="28896294"/>
<evidence type="ECO:0000313" key="4">
    <source>
        <dbReference type="Proteomes" id="UP000076632"/>
    </source>
</evidence>
<feature type="compositionally biased region" description="Low complexity" evidence="1">
    <location>
        <begin position="27"/>
        <end position="46"/>
    </location>
</feature>
<dbReference type="AlphaFoldDB" id="A0A165FZ90"/>
<dbReference type="InterPro" id="IPR011333">
    <property type="entry name" value="SKP1/BTB/POZ_sf"/>
</dbReference>
<dbReference type="PANTHER" id="PTHR47843">
    <property type="entry name" value="BTB DOMAIN-CONTAINING PROTEIN-RELATED"/>
    <property type="match status" value="1"/>
</dbReference>
<dbReference type="OrthoDB" id="3926209at2759"/>
<dbReference type="Gene3D" id="3.30.710.10">
    <property type="entry name" value="Potassium Channel Kv1.1, Chain A"/>
    <property type="match status" value="1"/>
</dbReference>
<feature type="compositionally biased region" description="Low complexity" evidence="1">
    <location>
        <begin position="283"/>
        <end position="297"/>
    </location>
</feature>
<sequence length="325" mass="35376">MSTPEINILAPGEATPTTDVEMTSGDAPTEATATAPAVAADPASTTENTQETLPTEGNDTVSGEKEETSTAPPARVTFLDYLKSPIVELSVGQGDALASLTAHEALLKQSPYFLEACAKSDEDEKSPRRIDLPDEDLDAVGCFLEYIYTGEYFPRKVGDTKRRLEEDTSAPDFDEDGSQMLKHARVLTLAEKLGMPQLKRLAHSKIHYVQSTARGEIAYARYIYANTAREDAAVRTPVAKFWATRSHILRHEAESEFRNMCLEYPQFAYDVLELVLEAKEHSTTAAPGPATRGAASTSGLAEGRERRDSSAIGPGSARKRARHQG</sequence>
<dbReference type="OMA" id="GCFLQFQ"/>
<protein>
    <recommendedName>
        <fullName evidence="2">BTB domain-containing protein</fullName>
    </recommendedName>
</protein>
<dbReference type="PANTHER" id="PTHR47843:SF3">
    <property type="entry name" value="BTB DOMAIN-CONTAINING PROTEIN"/>
    <property type="match status" value="1"/>
</dbReference>
<dbReference type="EMBL" id="KV407460">
    <property type="protein sequence ID" value="KZF21558.1"/>
    <property type="molecule type" value="Genomic_DNA"/>
</dbReference>
<evidence type="ECO:0000313" key="3">
    <source>
        <dbReference type="EMBL" id="KZF21558.1"/>
    </source>
</evidence>
<dbReference type="CDD" id="cd18186">
    <property type="entry name" value="BTB_POZ_ZBTB_KLHL-like"/>
    <property type="match status" value="1"/>
</dbReference>
<evidence type="ECO:0000259" key="2">
    <source>
        <dbReference type="PROSITE" id="PS50097"/>
    </source>
</evidence>
<organism evidence="3 4">
    <name type="scientific">Xylona heveae (strain CBS 132557 / TC161)</name>
    <dbReference type="NCBI Taxonomy" id="1328760"/>
    <lineage>
        <taxon>Eukaryota</taxon>
        <taxon>Fungi</taxon>
        <taxon>Dikarya</taxon>
        <taxon>Ascomycota</taxon>
        <taxon>Pezizomycotina</taxon>
        <taxon>Xylonomycetes</taxon>
        <taxon>Xylonales</taxon>
        <taxon>Xylonaceae</taxon>
        <taxon>Xylona</taxon>
    </lineage>
</organism>
<dbReference type="RefSeq" id="XP_018187113.1">
    <property type="nucleotide sequence ID" value="XM_018331157.1"/>
</dbReference>